<organism evidence="7 8">
    <name type="scientific">Phasianus colchicus</name>
    <name type="common">Common pheasant</name>
    <dbReference type="NCBI Taxonomy" id="9054"/>
    <lineage>
        <taxon>Eukaryota</taxon>
        <taxon>Metazoa</taxon>
        <taxon>Chordata</taxon>
        <taxon>Craniata</taxon>
        <taxon>Vertebrata</taxon>
        <taxon>Euteleostomi</taxon>
        <taxon>Archelosauria</taxon>
        <taxon>Archosauria</taxon>
        <taxon>Dinosauria</taxon>
        <taxon>Saurischia</taxon>
        <taxon>Theropoda</taxon>
        <taxon>Coelurosauria</taxon>
        <taxon>Aves</taxon>
        <taxon>Neognathae</taxon>
        <taxon>Galloanserae</taxon>
        <taxon>Galliformes</taxon>
        <taxon>Phasianidae</taxon>
        <taxon>Phasianinae</taxon>
        <taxon>Phasianus</taxon>
    </lineage>
</organism>
<evidence type="ECO:0000256" key="5">
    <source>
        <dbReference type="PROSITE-ProRule" id="PRU00042"/>
    </source>
</evidence>
<dbReference type="PANTHER" id="PTHR23235:SF178">
    <property type="entry name" value="C2H2-TYPE DOMAIN-CONTAINING PROTEIN-RELATED"/>
    <property type="match status" value="1"/>
</dbReference>
<name>A0A669R8H3_PHACC</name>
<evidence type="ECO:0000256" key="2">
    <source>
        <dbReference type="ARBA" id="ARBA00022737"/>
    </source>
</evidence>
<keyword evidence="8" id="KW-1185">Reference proteome</keyword>
<proteinExistence type="predicted"/>
<dbReference type="PROSITE" id="PS00028">
    <property type="entry name" value="ZINC_FINGER_C2H2_1"/>
    <property type="match status" value="1"/>
</dbReference>
<dbReference type="GO" id="GO:0000978">
    <property type="term" value="F:RNA polymerase II cis-regulatory region sequence-specific DNA binding"/>
    <property type="evidence" value="ECO:0007669"/>
    <property type="project" value="TreeGrafter"/>
</dbReference>
<keyword evidence="3 5" id="KW-0863">Zinc-finger</keyword>
<dbReference type="GO" id="GO:0008270">
    <property type="term" value="F:zinc ion binding"/>
    <property type="evidence" value="ECO:0007669"/>
    <property type="project" value="UniProtKB-KW"/>
</dbReference>
<keyword evidence="2" id="KW-0677">Repeat</keyword>
<evidence type="ECO:0000313" key="8">
    <source>
        <dbReference type="Proteomes" id="UP000472261"/>
    </source>
</evidence>
<evidence type="ECO:0000313" key="7">
    <source>
        <dbReference type="Ensembl" id="ENSPCLP00000025011.1"/>
    </source>
</evidence>
<dbReference type="FunFam" id="3.30.160.60:FF:002061">
    <property type="entry name" value="Uncharacterized protein"/>
    <property type="match status" value="1"/>
</dbReference>
<reference evidence="7" key="1">
    <citation type="submission" date="2025-08" db="UniProtKB">
        <authorList>
            <consortium name="Ensembl"/>
        </authorList>
    </citation>
    <scope>IDENTIFICATION</scope>
</reference>
<dbReference type="SMART" id="SM00355">
    <property type="entry name" value="ZnF_C2H2"/>
    <property type="match status" value="2"/>
</dbReference>
<dbReference type="Ensembl" id="ENSPCLT00000034673.1">
    <property type="protein sequence ID" value="ENSPCLP00000025011.1"/>
    <property type="gene ID" value="ENSPCLG00000022025.1"/>
</dbReference>
<reference evidence="7" key="2">
    <citation type="submission" date="2025-09" db="UniProtKB">
        <authorList>
            <consortium name="Ensembl"/>
        </authorList>
    </citation>
    <scope>IDENTIFICATION</scope>
</reference>
<dbReference type="SUPFAM" id="SSF57667">
    <property type="entry name" value="beta-beta-alpha zinc fingers"/>
    <property type="match status" value="2"/>
</dbReference>
<dbReference type="AlphaFoldDB" id="A0A669R8H3"/>
<dbReference type="InterPro" id="IPR036236">
    <property type="entry name" value="Znf_C2H2_sf"/>
</dbReference>
<feature type="domain" description="C2H2-type" evidence="6">
    <location>
        <begin position="26"/>
        <end position="49"/>
    </location>
</feature>
<evidence type="ECO:0000256" key="1">
    <source>
        <dbReference type="ARBA" id="ARBA00022723"/>
    </source>
</evidence>
<evidence type="ECO:0000259" key="6">
    <source>
        <dbReference type="PROSITE" id="PS50157"/>
    </source>
</evidence>
<dbReference type="FunFam" id="3.30.160.60:FF:002343">
    <property type="entry name" value="Zinc finger protein 33A"/>
    <property type="match status" value="1"/>
</dbReference>
<evidence type="ECO:0000256" key="4">
    <source>
        <dbReference type="ARBA" id="ARBA00022833"/>
    </source>
</evidence>
<dbReference type="Pfam" id="PF00096">
    <property type="entry name" value="zf-C2H2"/>
    <property type="match status" value="1"/>
</dbReference>
<feature type="domain" description="C2H2-type" evidence="6">
    <location>
        <begin position="53"/>
        <end position="80"/>
    </location>
</feature>
<dbReference type="PROSITE" id="PS50157">
    <property type="entry name" value="ZINC_FINGER_C2H2_2"/>
    <property type="match status" value="2"/>
</dbReference>
<dbReference type="Gene3D" id="3.30.160.60">
    <property type="entry name" value="Classic Zinc Finger"/>
    <property type="match status" value="3"/>
</dbReference>
<dbReference type="GO" id="GO:0000981">
    <property type="term" value="F:DNA-binding transcription factor activity, RNA polymerase II-specific"/>
    <property type="evidence" value="ECO:0007669"/>
    <property type="project" value="TreeGrafter"/>
</dbReference>
<dbReference type="Proteomes" id="UP000472261">
    <property type="component" value="Unplaced"/>
</dbReference>
<accession>A0A669R8H3</accession>
<keyword evidence="4" id="KW-0862">Zinc</keyword>
<dbReference type="PANTHER" id="PTHR23235">
    <property type="entry name" value="KRUEPPEL-LIKE TRANSCRIPTION FACTOR"/>
    <property type="match status" value="1"/>
</dbReference>
<keyword evidence="1" id="KW-0479">Metal-binding</keyword>
<dbReference type="OMA" id="ECAYASI"/>
<evidence type="ECO:0000256" key="3">
    <source>
        <dbReference type="ARBA" id="ARBA00022771"/>
    </source>
</evidence>
<sequence>MSSSELKLHLYELKNHQRIHTGERPYKCSDFKSSSHLTYHQRIHTGERPYKPYKCPECEKSFTRRSYLNNHKHIHSAQKLLKHPKIRGTFKSKSLE</sequence>
<protein>
    <recommendedName>
        <fullName evidence="6">C2H2-type domain-containing protein</fullName>
    </recommendedName>
</protein>
<dbReference type="InterPro" id="IPR013087">
    <property type="entry name" value="Znf_C2H2_type"/>
</dbReference>